<reference evidence="3" key="1">
    <citation type="submission" date="2022-12" db="EMBL/GenBank/DDBJ databases">
        <authorList>
            <person name="Alioto T."/>
            <person name="Alioto T."/>
            <person name="Gomez Garrido J."/>
        </authorList>
    </citation>
    <scope>NUCLEOTIDE SEQUENCE</scope>
</reference>
<keyword evidence="2" id="KW-0732">Signal</keyword>
<feature type="compositionally biased region" description="Polar residues" evidence="1">
    <location>
        <begin position="76"/>
        <end position="86"/>
    </location>
</feature>
<sequence>MKSCLILLAAMLLVSTLSSSDGEDKLGRVGNDKNVFKRKVVYTKDRIKSAAKAAALGNIIKSSLFPDDSDDDDDGQMSTNQPNYLG</sequence>
<organism evidence="3 4">
    <name type="scientific">Podarcis lilfordi</name>
    <name type="common">Lilford's wall lizard</name>
    <dbReference type="NCBI Taxonomy" id="74358"/>
    <lineage>
        <taxon>Eukaryota</taxon>
        <taxon>Metazoa</taxon>
        <taxon>Chordata</taxon>
        <taxon>Craniata</taxon>
        <taxon>Vertebrata</taxon>
        <taxon>Euteleostomi</taxon>
        <taxon>Lepidosauria</taxon>
        <taxon>Squamata</taxon>
        <taxon>Bifurcata</taxon>
        <taxon>Unidentata</taxon>
        <taxon>Episquamata</taxon>
        <taxon>Laterata</taxon>
        <taxon>Lacertibaenia</taxon>
        <taxon>Lacertidae</taxon>
        <taxon>Podarcis</taxon>
    </lineage>
</organism>
<evidence type="ECO:0000256" key="2">
    <source>
        <dbReference type="SAM" id="SignalP"/>
    </source>
</evidence>
<dbReference type="AlphaFoldDB" id="A0AA35PC88"/>
<gene>
    <name evidence="3" type="ORF">PODLI_1B015577</name>
</gene>
<evidence type="ECO:0000313" key="4">
    <source>
        <dbReference type="Proteomes" id="UP001178461"/>
    </source>
</evidence>
<dbReference type="EMBL" id="OX395133">
    <property type="protein sequence ID" value="CAI5782949.1"/>
    <property type="molecule type" value="Genomic_DNA"/>
</dbReference>
<protein>
    <submittedName>
        <fullName evidence="3">Uncharacterized protein</fullName>
    </submittedName>
</protein>
<accession>A0AA35PC88</accession>
<keyword evidence="4" id="KW-1185">Reference proteome</keyword>
<proteinExistence type="predicted"/>
<evidence type="ECO:0000313" key="3">
    <source>
        <dbReference type="EMBL" id="CAI5782949.1"/>
    </source>
</evidence>
<feature type="region of interest" description="Disordered" evidence="1">
    <location>
        <begin position="62"/>
        <end position="86"/>
    </location>
</feature>
<evidence type="ECO:0000256" key="1">
    <source>
        <dbReference type="SAM" id="MobiDB-lite"/>
    </source>
</evidence>
<feature type="signal peptide" evidence="2">
    <location>
        <begin position="1"/>
        <end position="22"/>
    </location>
</feature>
<feature type="chain" id="PRO_5041298119" evidence="2">
    <location>
        <begin position="23"/>
        <end position="86"/>
    </location>
</feature>
<name>A0AA35PC88_9SAUR</name>
<dbReference type="Proteomes" id="UP001178461">
    <property type="component" value="Chromosome 8"/>
</dbReference>